<evidence type="ECO:0000313" key="3">
    <source>
        <dbReference type="Proteomes" id="UP000194267"/>
    </source>
</evidence>
<organism evidence="2 3">
    <name type="scientific">Symbiobacterium thermophilum</name>
    <dbReference type="NCBI Taxonomy" id="2734"/>
    <lineage>
        <taxon>Bacteria</taxon>
        <taxon>Bacillati</taxon>
        <taxon>Bacillota</taxon>
        <taxon>Clostridia</taxon>
        <taxon>Eubacteriales</taxon>
        <taxon>Symbiobacteriaceae</taxon>
        <taxon>Symbiobacterium</taxon>
    </lineage>
</organism>
<sequence length="71" mass="8396">MHRPEVGRHYKLVRDFEIHDPDTGTLKHLIRKGEVVKVRKIEEEKDLIYLEGISVPAFFRAFQMHIVPAEE</sequence>
<comment type="caution">
    <text evidence="2">The sequence shown here is derived from an EMBL/GenBank/DDBJ whole genome shotgun (WGS) entry which is preliminary data.</text>
</comment>
<dbReference type="RefSeq" id="WP_011196654.1">
    <property type="nucleotide sequence ID" value="NZ_JACSIR010000043.1"/>
</dbReference>
<dbReference type="EMBL" id="PIUK01000005">
    <property type="protein sequence ID" value="MBY6274833.1"/>
    <property type="molecule type" value="Genomic_DNA"/>
</dbReference>
<dbReference type="AlphaFoldDB" id="A0A1Y2T6B9"/>
<dbReference type="Proteomes" id="UP000194267">
    <property type="component" value="Unassembled WGS sequence"/>
</dbReference>
<proteinExistence type="predicted"/>
<protein>
    <submittedName>
        <fullName evidence="2">Uncharacterized protein</fullName>
    </submittedName>
</protein>
<reference evidence="3" key="2">
    <citation type="submission" date="2016-04" db="EMBL/GenBank/DDBJ databases">
        <authorList>
            <person name="Antunes L.P."/>
            <person name="Martins L.F."/>
            <person name="Pereira R.V."/>
            <person name="Thomas A.M."/>
            <person name="Barbosa D."/>
            <person name="Nascimento L."/>
            <person name="Silva G.M."/>
            <person name="Condomitti G.W."/>
            <person name="Digiampietri L.A."/>
            <person name="Lombardi K.C."/>
            <person name="Ramos P.L."/>
            <person name="Quaggio R.B."/>
            <person name="Oliveira J.C."/>
            <person name="Pascon R.C."/>
            <person name="Cruz J.B."/>
            <person name="Silva A.M."/>
            <person name="Setubal J.C."/>
        </authorList>
    </citation>
    <scope>NUCLEOTIDE SEQUENCE [LARGE SCALE GENOMIC DNA]</scope>
</reference>
<name>A0A1Y2T6B9_SYMTR</name>
<accession>A0A1Y2T6B9</accession>
<dbReference type="Proteomes" id="UP000732377">
    <property type="component" value="Unassembled WGS sequence"/>
</dbReference>
<reference evidence="2" key="1">
    <citation type="submission" date="2016-04" db="EMBL/GenBank/DDBJ databases">
        <authorList>
            <person name="Evans L.H."/>
            <person name="Alamgir A."/>
            <person name="Owens N."/>
            <person name="Weber N.D."/>
            <person name="Virtaneva K."/>
            <person name="Barbian K."/>
            <person name="Babar A."/>
            <person name="Rosenke K."/>
        </authorList>
    </citation>
    <scope>NUCLEOTIDE SEQUENCE [LARGE SCALE GENOMIC DNA]</scope>
    <source>
        <strain evidence="2">G2</strain>
    </source>
</reference>
<evidence type="ECO:0000313" key="2">
    <source>
        <dbReference type="EMBL" id="OTA41326.1"/>
    </source>
</evidence>
<reference evidence="1" key="3">
    <citation type="submission" date="2017-11" db="EMBL/GenBank/DDBJ databases">
        <title>Three new genomes from thermophilic consortium.</title>
        <authorList>
            <person name="Quaggio R."/>
            <person name="Amgarten D."/>
            <person name="Setubal J.C."/>
        </authorList>
    </citation>
    <scope>NUCLEOTIDE SEQUENCE</scope>
    <source>
        <strain evidence="1">ZCTH01-B2</strain>
    </source>
</reference>
<gene>
    <name evidence="2" type="ORF">A6D92_07695</name>
    <name evidence="1" type="ORF">CWE10_01245</name>
</gene>
<dbReference type="EMBL" id="LWLV01000561">
    <property type="protein sequence ID" value="OTA41326.1"/>
    <property type="molecule type" value="Genomic_DNA"/>
</dbReference>
<evidence type="ECO:0000313" key="1">
    <source>
        <dbReference type="EMBL" id="MBY6274833.1"/>
    </source>
</evidence>